<keyword evidence="2" id="KW-1185">Reference proteome</keyword>
<dbReference type="AlphaFoldDB" id="A0A183LLA9"/>
<dbReference type="Proteomes" id="UP000277204">
    <property type="component" value="Unassembled WGS sequence"/>
</dbReference>
<sequence>MKDVRTRRGANSNKSPPGCGQDETEAKESMGSWRNSITTFNTTFLQHTNKLNEFKIILNKRFQALQDLVKDESTMEDNQKRTEEVVTSKCQEVLGLKKHHHK</sequence>
<accession>A0A183LLA9</accession>
<reference evidence="1 2" key="1">
    <citation type="submission" date="2018-11" db="EMBL/GenBank/DDBJ databases">
        <authorList>
            <consortium name="Pathogen Informatics"/>
        </authorList>
    </citation>
    <scope>NUCLEOTIDE SEQUENCE [LARGE SCALE GENOMIC DNA]</scope>
    <source>
        <strain evidence="1 2">Zambia</strain>
    </source>
</reference>
<evidence type="ECO:0000313" key="1">
    <source>
        <dbReference type="EMBL" id="VDO62289.1"/>
    </source>
</evidence>
<proteinExistence type="predicted"/>
<protein>
    <submittedName>
        <fullName evidence="1">Uncharacterized protein</fullName>
    </submittedName>
</protein>
<name>A0A183LLA9_9TREM</name>
<evidence type="ECO:0000313" key="2">
    <source>
        <dbReference type="Proteomes" id="UP000277204"/>
    </source>
</evidence>
<organism evidence="1 2">
    <name type="scientific">Schistosoma margrebowiei</name>
    <dbReference type="NCBI Taxonomy" id="48269"/>
    <lineage>
        <taxon>Eukaryota</taxon>
        <taxon>Metazoa</taxon>
        <taxon>Spiralia</taxon>
        <taxon>Lophotrochozoa</taxon>
        <taxon>Platyhelminthes</taxon>
        <taxon>Trematoda</taxon>
        <taxon>Digenea</taxon>
        <taxon>Strigeidida</taxon>
        <taxon>Schistosomatoidea</taxon>
        <taxon>Schistosomatidae</taxon>
        <taxon>Schistosoma</taxon>
    </lineage>
</organism>
<gene>
    <name evidence="1" type="ORF">SMRZ_LOCUS4584</name>
</gene>
<dbReference type="EMBL" id="UZAI01001471">
    <property type="protein sequence ID" value="VDO62289.1"/>
    <property type="molecule type" value="Genomic_DNA"/>
</dbReference>